<keyword evidence="3" id="KW-1185">Reference proteome</keyword>
<gene>
    <name evidence="2" type="ORF">PP2015_1446</name>
</gene>
<dbReference type="STRING" id="161398.PP2015_1446"/>
<dbReference type="AlphaFoldDB" id="A0A0S2K1K8"/>
<dbReference type="SUPFAM" id="SSF54427">
    <property type="entry name" value="NTF2-like"/>
    <property type="match status" value="1"/>
</dbReference>
<protein>
    <submittedName>
        <fullName evidence="2">Polyketide cyclase</fullName>
    </submittedName>
</protein>
<dbReference type="OrthoDB" id="9812089at2"/>
<dbReference type="PATRIC" id="fig|161398.10.peg.1470"/>
<evidence type="ECO:0000259" key="1">
    <source>
        <dbReference type="Pfam" id="PF12680"/>
    </source>
</evidence>
<dbReference type="EMBL" id="CP013187">
    <property type="protein sequence ID" value="ALO41950.1"/>
    <property type="molecule type" value="Genomic_DNA"/>
</dbReference>
<dbReference type="RefSeq" id="WP_058029644.1">
    <property type="nucleotide sequence ID" value="NZ_CP013187.1"/>
</dbReference>
<dbReference type="Proteomes" id="UP000061457">
    <property type="component" value="Chromosome I"/>
</dbReference>
<sequence length="159" mass="18124">MTSPKIQLNELVKPHWTEDDNQKASLAVKFVQLLMNDHNFDEVLANYGKNGYKQHNQTIADGIEGVISAIRTLTKNAPEFSYDVKNIFVDGNYVILHSHVTLKAKHRNNPKQGFNIIDTWKIENNDLVEHWDAVQGISFSMRLYTLLTGGKILNKNGIF</sequence>
<accession>A0A0S2K1K8</accession>
<dbReference type="InterPro" id="IPR032710">
    <property type="entry name" value="NTF2-like_dom_sf"/>
</dbReference>
<dbReference type="Pfam" id="PF12680">
    <property type="entry name" value="SnoaL_2"/>
    <property type="match status" value="1"/>
</dbReference>
<reference evidence="2 3" key="1">
    <citation type="submission" date="2015-11" db="EMBL/GenBank/DDBJ databases">
        <authorList>
            <person name="Zhang Y."/>
            <person name="Guo Z."/>
        </authorList>
    </citation>
    <scope>NUCLEOTIDE SEQUENCE [LARGE SCALE GENOMIC DNA]</scope>
    <source>
        <strain evidence="2 3">KCTC 12086</strain>
    </source>
</reference>
<dbReference type="Gene3D" id="3.10.450.50">
    <property type="match status" value="1"/>
</dbReference>
<organism evidence="2 3">
    <name type="scientific">Pseudoalteromonas phenolica</name>
    <dbReference type="NCBI Taxonomy" id="161398"/>
    <lineage>
        <taxon>Bacteria</taxon>
        <taxon>Pseudomonadati</taxon>
        <taxon>Pseudomonadota</taxon>
        <taxon>Gammaproteobacteria</taxon>
        <taxon>Alteromonadales</taxon>
        <taxon>Pseudoalteromonadaceae</taxon>
        <taxon>Pseudoalteromonas</taxon>
    </lineage>
</organism>
<dbReference type="InterPro" id="IPR037401">
    <property type="entry name" value="SnoaL-like"/>
</dbReference>
<proteinExistence type="predicted"/>
<feature type="domain" description="SnoaL-like" evidence="1">
    <location>
        <begin position="29"/>
        <end position="130"/>
    </location>
</feature>
<name>A0A0S2K1K8_9GAMM</name>
<evidence type="ECO:0000313" key="2">
    <source>
        <dbReference type="EMBL" id="ALO41950.1"/>
    </source>
</evidence>
<dbReference type="KEGG" id="pphe:PP2015_1446"/>
<evidence type="ECO:0000313" key="3">
    <source>
        <dbReference type="Proteomes" id="UP000061457"/>
    </source>
</evidence>